<feature type="non-terminal residue" evidence="1">
    <location>
        <position position="4798"/>
    </location>
</feature>
<keyword evidence="2" id="KW-1185">Reference proteome</keyword>
<evidence type="ECO:0000313" key="2">
    <source>
        <dbReference type="Proteomes" id="UP000831701"/>
    </source>
</evidence>
<comment type="caution">
    <text evidence="1">The sequence shown here is derived from an EMBL/GenBank/DDBJ whole genome shotgun (WGS) entry which is preliminary data.</text>
</comment>
<reference evidence="1" key="1">
    <citation type="submission" date="2022-04" db="EMBL/GenBank/DDBJ databases">
        <title>Jade perch genome.</title>
        <authorList>
            <person name="Chao B."/>
        </authorList>
    </citation>
    <scope>NUCLEOTIDE SEQUENCE</scope>
    <source>
        <strain evidence="1">CB-2022</strain>
    </source>
</reference>
<protein>
    <submittedName>
        <fullName evidence="1">Uncharacterized protein</fullName>
    </submittedName>
</protein>
<proteinExistence type="predicted"/>
<dbReference type="EMBL" id="CM041546">
    <property type="protein sequence ID" value="KAI3360828.1"/>
    <property type="molecule type" value="Genomic_DNA"/>
</dbReference>
<organism evidence="1 2">
    <name type="scientific">Scortum barcoo</name>
    <name type="common">barcoo grunter</name>
    <dbReference type="NCBI Taxonomy" id="214431"/>
    <lineage>
        <taxon>Eukaryota</taxon>
        <taxon>Metazoa</taxon>
        <taxon>Chordata</taxon>
        <taxon>Craniata</taxon>
        <taxon>Vertebrata</taxon>
        <taxon>Euteleostomi</taxon>
        <taxon>Actinopterygii</taxon>
        <taxon>Neopterygii</taxon>
        <taxon>Teleostei</taxon>
        <taxon>Neoteleostei</taxon>
        <taxon>Acanthomorphata</taxon>
        <taxon>Eupercaria</taxon>
        <taxon>Centrarchiformes</taxon>
        <taxon>Terapontoidei</taxon>
        <taxon>Terapontidae</taxon>
        <taxon>Scortum</taxon>
    </lineage>
</organism>
<gene>
    <name evidence="1" type="ORF">L3Q82_013052</name>
</gene>
<sequence>MSFSSRLAKVSYRNRPTQPSVQPEALKEMQQKLKEEREAKRAQLDGRHDYVLSIVASCLGLEKADVEDAILEGNQIDRMEQFFVADGLPHLMFYYQDTEPIEPAAAASAAVSAPSQLLAQQPGRSKKSKVFVTDGRDVALTGVCVFFTRANTSKAITSENIHRDVNFNMLDTTEVGLLKSVEQLLSDIFIPTLRKMNHGWGELASPQAKAVKQDFISSLESFVSVLAGAQESLQEKVTLKECDTFDLGVLKGPSDYMAAANSTETTEKIEECMKVWIKQIEQVLAESDQLRKEADDLGPRAELDHWKKRMSRFNYLLDQLKSPDVKSVLGVLLMAKSKLIKSWRELDTRITDAANEAKDNVKYLYSLEKFCDPLYNSDPVSMVDAIPGLINAIRMIHSISRYYNTSEKITSLFVKVTNQMITACKAYITNNGSNSIWDQPQQVVADKIKATIHLNQEYQRYFHKTKEKLEQTPSERQFDFSEMYIFGKFDTFQRRLNKILEMFSTISTYSALQDSKIEGLETMATRFQAIVLNMKKKHYSFLDQRRTDFDIDYEDFCKSTSELHNQLKSFMDSTFEKIQNTERALNVLKKFERLGIPDLGIDEKYQRILQNYGRDIETVSRIYMKQKLDPPIGRDLPPVAGRIMWARQLSSRIQGPMELFQQHPGVLSTPEAKRIIRNYNKVARVLLEFEMIYHHSWMKKMEDARVGLQASLLVRSPETGELFVNFDPEILTQIREANCMTRMNLEIPPFAALLQQKQDTLKKTYNKLQLMLSENTRVRAKIQSAFEQLAMPHVAKVDEAIQPGLTSLNWTSLNIDKYLGRIDKALVDLELLMDRVNDLVEFRIDAVLQEMSGSTLCVLPEDEPVTCEEFVQTTRDLCIKQAQSLHTKSSLVEEAANELINMLLEFDHNQREEVEKVEEESCAESKTIDHIDSEGEDEGRLFSRNTLVPPASVGPSSPLVRRKKKRDLMEVMEEEAQELLSYFNHRNVDALLRLTRNTLEMLRKRIHASSLVHFLAEGDSPSRGKSSGQQAIFRVNVVLSIPNIAMIPALEEVQQALNRAVECVVSVSKGVSQWSKERISKRKMNERRMAALKQDSSESESEDGATTYRSLADGSTSDISASVIQALPFQARNYYKSVSENKDIVKLVSVISTSISSTKKEVMTALHRFSRYHHIWRKDREDSMRKFTQGSPLLSEFESQILFYRDLELEINSEPEYITVGALALFTADLKMSLTAETKNWMVDYGLYCNRKYRSEMEQIFAFVDEAGKKLNRQIKDLDDIRIAMAALKEIREHQISIDFQVGPIEESYAMFHKYELSVAKEEADKVDTLRYTWEKLLSRSTEVQNELVALQPNYRGELVSNVETFLEDCQHFYQDYGKDGPMVVGLAPQDASDRLIMFQNRFDNLFRKYITYTGGEELFGLPVTQHPQLLEIRKQLALLQKLYGLYNSVIETVNGYYDILWADIHIEKINNELLDFQTRCRKLPRALKEWQAFLDLKKTIDEFSECCPLLELMTNKAMMTRHWKRITEVTGHTFEVETDTFKLRNIMEAPLLKYKEEIEDICISAVKERDIEQKLKQVIAEWDNKTFTFANFKTRGELLLRGDSTSEIITSMEDSLMILGSLMSNRYNTPFKAQIQKWVQNLSNTTDIIENWMTVQNLWIYLEAVFVGGDIAKQLPKEAKRFSNIDKSWVKIMMRAHEMPNVVQSCVGDETMGQLLPHLLEQLEICQKSLTGYLEKKRLLFPRFFFVSDPALLEILGQASDSHTIQAHLLNVFDNIKCVRFHDKIYDRILAVSSREGETVELERPVTAEGNVEVWLNALLKESQRSLHLVIRQAALTIQDSCFQLIDFLNSFPAQVGLLGIQMIWTRDSEEALTNARYDRRIMAKTNQLFLDLLNTLIDMTTRDLGAVERTKYETLITIHVHQRDIFDDLCRLHVKSPNDFEWLKQCRFYFNEDSDKMIINITDVGFVYQNEFLGCTERLVITPLTDRCYITLAQALGMSMGGAPAGPAGTGKTETTKDMGRCLGKYVVVFNCSDQMDFRGLGRIFKGLAQSGSWGCFDEFNRIDLPVLSVAAQQIAIVLTCKKERRKNFVFTDGDSVNMNPEFGIFLTMNPGYAGRQELPENLKINFRSVAMMVPDRQIIIRVKLASCGFIDNMELARKFFTLYKLCEEQLSKQVHYDFGLRNILSVLRTLGAAKRANPSDTESTIVMRVLRDMNLSKLIDEDEPLFLSLIEDLFPGIQLDKAGYPELEAAIDRQVEDAGLISHPPWKLKIIQLFETQRVRHGMMTLGPSGAGKTTCIHTLMKAMTECGQPHKEMRMNPKAITAPQMFGRLDVATNDWTDGIFSTLWRKTLRAKKGEHIWIVLDGPVDAIWIENLNSVLDDNRTLTLANGDRIPMAPNCKVVFEPHNIDNASPATVSRNGMVFMSSSVLNWSPILEGWLKKRSPQEAEILRGLFSSSFSELYHFSVQSLEFKMDMLEAFVIMQCINMLQGLIPPKIQEEQCGFRRGTLEQLYILHRVLEGLWEFSSTSPHVLCGSGEGIRPCPSWYSMGGTAPSLVRIAGSKSDLFPVHVGLWQGCPLSPVLFIIFMDRISRRSQGPEGVQFGNHRISSLLFAADDVVLLASSNQDLQHVLERFAAECEAAGMRISTSKSEAMVLDRKRVACPLREQCGELSRVHLERLYVFALMWSTGALLELDDRRKMEIWLRGNDSIRLNLPDIPLDSEDTMFDYHVTADGQWVHWNTRVEEYIYPSELTPEYSSILVPNVDNVRTDFLIQTIAKQGKAVLLIGEQGTAKTVIIKSYMSKYDPETHVGKSLNFSSATTPLMFQRTVESYVDKRMGTTYGPPAGKKMSIFIDDINMPVINEWGDQVTNEIVRQLMEQNGFFNLEKPGEFTNIVDVQFLAAMIHPGGGRNDIPQRLKRQFSIFNCTLPSNASIDKIFGVIGEGHFCSRRGFAHEVRSTVPRLVSLTRRLWQLTKVKMLPTPAKFHYIFNLRDLSRVWQGMLNTSAEVVSSVQVLLALWRHECKRVIADRFTMPEDVEWFDQALAKLVEEEFGEEHKNILDSGQDRYFVDFLRDAPEATGEEPEDSDFDLPKVYEPIESFESLKERLNMFLSHYNESIRGTGMDMVFFQDAMIHLVKVSRIIRTPGGNALLVGVGGSGKQSLTRLASFIAGYKIFQITLTRSYNAANLMDDLKGLYRTAGQHGKGISFIFTDNEIKDESFLEYMNNVLSSGEVSNLFARDEIDEILSDLIPVMKREFPRRPPTNENLYEYFMSRVRHNLHVVLCFSPVGEKFRNRALKFPALISGCTMDWFSRWPKDALVAVSEHFLSVYDIDCSSQVKSEVVQCMGSFQDGVAEKCVEYFQRYRRSTHVTPKSYLSFIQGYKAIYKEKWSEVQTLANRMNTGLQKLKEASESVAALSKELEVKEKELQVANDKADMVLKEVTVKAQAAERVKVEVQKVKDKAQAIVDSISADKAIAEEKLEAARPALQEAEAALQLDRFEFDKLVLYSQLCSSPSSPKDSLRVKNDHQAIRHRHRANTRRRPPHLIMRIMDCVLLLFQRRVNAVKIDPEKNCNTPSWQESLKLMTAGNFLGSLQQFPKDTINEEMVELLQPYFDMPDYNIETAKRVCGNVAGLASWTKAMASFFSINKEVLPLKANLAVQQNRLAIANVDLQKAQAELDAKQAELDVVQAEYEKAMMEKQTLLEDAERCRHKMQTASSLISGLAGEKERWTEQSKEFAAQTKRLVGDVLLATAFLSYSGPFNQEFRNLLLSDWQRELKQRRIPFGNNLNLTELLIDAPTVSEWNLQGLPNDDLSIQNGIIVTKAARFPLLIDPQTQGKIWIKNKEARNELQITSLNHKYFKNHLEDSLSLGRPLLIEDVGEELDPALDNILEKNFIKTGSTYKVKVGDKEVDVMKGFRLYVTTKLPNPAYTPEISARTSIIDFTVTMRGLEDQLLGRVILTEKQGSLVDDESLILVLGNTKRTAEEVTQKLQIAAETEIQINAAREEYRPVATRGSILYFLITEMSMVNVMYQTSLRQFLGLFDLSLARSCKSPITSKRIANIIEFMTFEVYKYAARGLYEEHKFLFTLLLTLKIDMQSNRVKHEEFLTLIKGGASLDLKACPQKPAKWILDMTWLNLVELSKLWQFSDILHQIRRNEKQWKSWFDKEAPEEEVVPNSYDQALDCFRRLLLIRCWCPDRTIAQARKYITDAMGEKYTEGVILDLEKMWEESDPRTPLICFLSMGSDPTDSIIALGKRLKIETRYVSMGQGQEVHARKLLQQTMANGGWALLQNCHLGLDFMDELMDTVTETDFVHDSFRLWMTTEVHRHFPITLLQMSIKFTNEPPQGLKAGLKRTYGGGDRELLMCLSMYPSPGINQDLLDVSNMVQWKPMLYGVAFLHSTVQERRKYGPLGWNIPYEFNQADFNATVQFVQNHLDDMDIKKGVSWNTVRYMIGEIQYGGRVTDDYDKRLLNTFAKVWFSEDMFGPAFNFYKGYSIPKCSSVDQYLTYIQVSHIQGLPAYDTPEVFGLHPNADITYQSKLAKDVLDTILSIQPKDSSSGGGETREAVVSRLADDMLEKLPPDYVPFEVRERLQKMGPFQPMNIFLRQEIDRMQRVIVLVRNTLTDLKLAIDGTIIMSENLRDALDCMYDARIPARWKKASWASSTLGFWFTELLERNRQFQAWIFEGRPNCFWMTGFFNPQGFLTAMRQEITRANKGWALDRMVLSNEVTRWMKDDITQPPAEGVYVYGLYLEGAGWDRRSCKLIDSKPKVLFEMMPVIRMYAENNGEIHYLTV</sequence>
<evidence type="ECO:0000313" key="1">
    <source>
        <dbReference type="EMBL" id="KAI3360828.1"/>
    </source>
</evidence>
<accession>A0ACB8VZ25</accession>
<name>A0ACB8VZ25_9TELE</name>
<dbReference type="Proteomes" id="UP000831701">
    <property type="component" value="Chromosome 16"/>
</dbReference>